<keyword evidence="5 6" id="KW-0472">Membrane</keyword>
<feature type="transmembrane region" description="Helical" evidence="6">
    <location>
        <begin position="25"/>
        <end position="43"/>
    </location>
</feature>
<evidence type="ECO:0000313" key="7">
    <source>
        <dbReference type="EMBL" id="CAH0559091.1"/>
    </source>
</evidence>
<evidence type="ECO:0000256" key="2">
    <source>
        <dbReference type="ARBA" id="ARBA00022448"/>
    </source>
</evidence>
<dbReference type="EMBL" id="OV121137">
    <property type="protein sequence ID" value="CAH0559091.1"/>
    <property type="molecule type" value="Genomic_DNA"/>
</dbReference>
<proteinExistence type="predicted"/>
<name>A0A9P0FL47_BRAAE</name>
<dbReference type="PANTHER" id="PTHR23511">
    <property type="entry name" value="SYNAPTIC VESICLE GLYCOPROTEIN 2"/>
    <property type="match status" value="1"/>
</dbReference>
<evidence type="ECO:0000256" key="3">
    <source>
        <dbReference type="ARBA" id="ARBA00022692"/>
    </source>
</evidence>
<evidence type="ECO:0000256" key="4">
    <source>
        <dbReference type="ARBA" id="ARBA00022989"/>
    </source>
</evidence>
<feature type="transmembrane region" description="Helical" evidence="6">
    <location>
        <begin position="76"/>
        <end position="95"/>
    </location>
</feature>
<dbReference type="Proteomes" id="UP001154078">
    <property type="component" value="Chromosome 6"/>
</dbReference>
<feature type="transmembrane region" description="Helical" evidence="6">
    <location>
        <begin position="107"/>
        <end position="126"/>
    </location>
</feature>
<evidence type="ECO:0000256" key="6">
    <source>
        <dbReference type="SAM" id="Phobius"/>
    </source>
</evidence>
<dbReference type="InterPro" id="IPR036259">
    <property type="entry name" value="MFS_trans_sf"/>
</dbReference>
<keyword evidence="3 6" id="KW-0812">Transmembrane</keyword>
<evidence type="ECO:0000256" key="1">
    <source>
        <dbReference type="ARBA" id="ARBA00004141"/>
    </source>
</evidence>
<organism evidence="7 8">
    <name type="scientific">Brassicogethes aeneus</name>
    <name type="common">Rape pollen beetle</name>
    <name type="synonym">Meligethes aeneus</name>
    <dbReference type="NCBI Taxonomy" id="1431903"/>
    <lineage>
        <taxon>Eukaryota</taxon>
        <taxon>Metazoa</taxon>
        <taxon>Ecdysozoa</taxon>
        <taxon>Arthropoda</taxon>
        <taxon>Hexapoda</taxon>
        <taxon>Insecta</taxon>
        <taxon>Pterygota</taxon>
        <taxon>Neoptera</taxon>
        <taxon>Endopterygota</taxon>
        <taxon>Coleoptera</taxon>
        <taxon>Polyphaga</taxon>
        <taxon>Cucujiformia</taxon>
        <taxon>Nitidulidae</taxon>
        <taxon>Meligethinae</taxon>
        <taxon>Brassicogethes</taxon>
    </lineage>
</organism>
<comment type="subcellular location">
    <subcellularLocation>
        <location evidence="1">Membrane</location>
        <topology evidence="1">Multi-pass membrane protein</topology>
    </subcellularLocation>
</comment>
<dbReference type="GO" id="GO:0016020">
    <property type="term" value="C:membrane"/>
    <property type="evidence" value="ECO:0007669"/>
    <property type="project" value="UniProtKB-SubCell"/>
</dbReference>
<dbReference type="AlphaFoldDB" id="A0A9P0FL47"/>
<protein>
    <submittedName>
        <fullName evidence="7">Uncharacterized protein</fullName>
    </submittedName>
</protein>
<feature type="transmembrane region" description="Helical" evidence="6">
    <location>
        <begin position="132"/>
        <end position="153"/>
    </location>
</feature>
<keyword evidence="8" id="KW-1185">Reference proteome</keyword>
<accession>A0A9P0FL47</accession>
<keyword evidence="4 6" id="KW-1133">Transmembrane helix</keyword>
<feature type="transmembrane region" description="Helical" evidence="6">
    <location>
        <begin position="50"/>
        <end position="70"/>
    </location>
</feature>
<keyword evidence="2" id="KW-0813">Transport</keyword>
<sequence>MDLHFIKATNQTCVFRVDYQVYTNFLILSGAIMLGKVLLFAIIMKTRSKILMCFSSILCCLSFLIISEINDSVSKIILSGIIICLYGTMESSLYIKSIEMYPTVIRSTGIGVTRCIGLAFFLIFLYEKTLPVNIILWLNAGLFAGAAILSLLLEDLTKKPMIE</sequence>
<dbReference type="SUPFAM" id="SSF103473">
    <property type="entry name" value="MFS general substrate transporter"/>
    <property type="match status" value="1"/>
</dbReference>
<reference evidence="7" key="1">
    <citation type="submission" date="2021-12" db="EMBL/GenBank/DDBJ databases">
        <authorList>
            <person name="King R."/>
        </authorList>
    </citation>
    <scope>NUCLEOTIDE SEQUENCE</scope>
</reference>
<dbReference type="PANTHER" id="PTHR23511:SF34">
    <property type="entry name" value="SYNAPTIC VESICLE GLYCOPROTEIN 2"/>
    <property type="match status" value="1"/>
</dbReference>
<evidence type="ECO:0000256" key="5">
    <source>
        <dbReference type="ARBA" id="ARBA00023136"/>
    </source>
</evidence>
<dbReference type="Gene3D" id="1.20.1250.20">
    <property type="entry name" value="MFS general substrate transporter like domains"/>
    <property type="match status" value="1"/>
</dbReference>
<gene>
    <name evidence="7" type="ORF">MELIAE_LOCUS9252</name>
</gene>
<dbReference type="OrthoDB" id="4139357at2759"/>
<evidence type="ECO:0000313" key="8">
    <source>
        <dbReference type="Proteomes" id="UP001154078"/>
    </source>
</evidence>